<dbReference type="PANTHER" id="PTHR43364">
    <property type="entry name" value="NADH-SPECIFIC METHYLGLYOXAL REDUCTASE-RELATED"/>
    <property type="match status" value="1"/>
</dbReference>
<organism evidence="2 3">
    <name type="scientific">Thermomonas brevis</name>
    <dbReference type="NCBI Taxonomy" id="215691"/>
    <lineage>
        <taxon>Bacteria</taxon>
        <taxon>Pseudomonadati</taxon>
        <taxon>Pseudomonadota</taxon>
        <taxon>Gammaproteobacteria</taxon>
        <taxon>Lysobacterales</taxon>
        <taxon>Lysobacteraceae</taxon>
        <taxon>Thermomonas</taxon>
    </lineage>
</organism>
<gene>
    <name evidence="2" type="ORF">H9L17_12350</name>
</gene>
<evidence type="ECO:0000259" key="1">
    <source>
        <dbReference type="Pfam" id="PF00248"/>
    </source>
</evidence>
<name>A0A7G9QRJ6_9GAMM</name>
<dbReference type="Gene3D" id="3.20.20.100">
    <property type="entry name" value="NADP-dependent oxidoreductase domain"/>
    <property type="match status" value="1"/>
</dbReference>
<dbReference type="KEGG" id="tbv:H9L17_12350"/>
<accession>A0A7G9QRJ6</accession>
<evidence type="ECO:0000313" key="2">
    <source>
        <dbReference type="EMBL" id="QNN45971.1"/>
    </source>
</evidence>
<feature type="domain" description="NADP-dependent oxidoreductase" evidence="1">
    <location>
        <begin position="7"/>
        <end position="274"/>
    </location>
</feature>
<dbReference type="PANTHER" id="PTHR43364:SF1">
    <property type="entry name" value="OXIDOREDUCTASE YDHF"/>
    <property type="match status" value="1"/>
</dbReference>
<dbReference type="AlphaFoldDB" id="A0A7G9QRJ6"/>
<dbReference type="SUPFAM" id="SSF51430">
    <property type="entry name" value="NAD(P)-linked oxidoreductase"/>
    <property type="match status" value="1"/>
</dbReference>
<dbReference type="InterPro" id="IPR036812">
    <property type="entry name" value="NAD(P)_OxRdtase_dom_sf"/>
</dbReference>
<protein>
    <submittedName>
        <fullName evidence="2">Aldo/keto reductase</fullName>
    </submittedName>
</protein>
<proteinExistence type="predicted"/>
<dbReference type="EMBL" id="CP060711">
    <property type="protein sequence ID" value="QNN45971.1"/>
    <property type="molecule type" value="Genomic_DNA"/>
</dbReference>
<evidence type="ECO:0000313" key="3">
    <source>
        <dbReference type="Proteomes" id="UP000515977"/>
    </source>
</evidence>
<dbReference type="InterPro" id="IPR023210">
    <property type="entry name" value="NADP_OxRdtase_dom"/>
</dbReference>
<dbReference type="GO" id="GO:0005829">
    <property type="term" value="C:cytosol"/>
    <property type="evidence" value="ECO:0007669"/>
    <property type="project" value="TreeGrafter"/>
</dbReference>
<dbReference type="Proteomes" id="UP000515977">
    <property type="component" value="Chromosome"/>
</dbReference>
<dbReference type="InterPro" id="IPR050523">
    <property type="entry name" value="AKR_Detox_Biosynth"/>
</dbReference>
<dbReference type="Pfam" id="PF00248">
    <property type="entry name" value="Aldo_ket_red"/>
    <property type="match status" value="1"/>
</dbReference>
<sequence>MTQPTPILGSMRFGSWGANLSPAGVAALLEAALDAGIDTLDLADIYGDHGTNPLVGNALALRPGLRQRLRLLAKIGIVKADSPGNARGLPYYDLSVRHLRAALDASLRDLRTDYVDVLMLHRFDPLLEPAAIADWVREERKAGRIGAFGVSNFGPHALALFDGVLDVAAHQIELSLANSAALADGTLDATRARGAEVQAWSPLGGGGLLQPPIPLRDALHAIGDELGLDAASLLLRWVATIPDTSVVIGSTNADRIRAAATACAAPLPKDAWYALWQAARGFPVP</sequence>
<keyword evidence="3" id="KW-1185">Reference proteome</keyword>
<reference evidence="2 3" key="1">
    <citation type="submission" date="2020-08" db="EMBL/GenBank/DDBJ databases">
        <title>Genome sequence of Thermomonas brevis KACC 16975T.</title>
        <authorList>
            <person name="Hyun D.-W."/>
            <person name="Bae J.-W."/>
        </authorList>
    </citation>
    <scope>NUCLEOTIDE SEQUENCE [LARGE SCALE GENOMIC DNA]</scope>
    <source>
        <strain evidence="2 3">KACC 16975</strain>
    </source>
</reference>
<dbReference type="RefSeq" id="WP_187569733.1">
    <property type="nucleotide sequence ID" value="NZ_CP060711.1"/>
</dbReference>